<evidence type="ECO:0000256" key="1">
    <source>
        <dbReference type="ARBA" id="ARBA00000085"/>
    </source>
</evidence>
<dbReference type="SMART" id="SM00388">
    <property type="entry name" value="HisKA"/>
    <property type="match status" value="1"/>
</dbReference>
<dbReference type="GO" id="GO:0005524">
    <property type="term" value="F:ATP binding"/>
    <property type="evidence" value="ECO:0007669"/>
    <property type="project" value="UniProtKB-KW"/>
</dbReference>
<keyword evidence="8" id="KW-0902">Two-component regulatory system</keyword>
<organism evidence="10 11">
    <name type="scientific">Cupriavidus pauculus</name>
    <dbReference type="NCBI Taxonomy" id="82633"/>
    <lineage>
        <taxon>Bacteria</taxon>
        <taxon>Pseudomonadati</taxon>
        <taxon>Pseudomonadota</taxon>
        <taxon>Betaproteobacteria</taxon>
        <taxon>Burkholderiales</taxon>
        <taxon>Burkholderiaceae</taxon>
        <taxon>Cupriavidus</taxon>
    </lineage>
</organism>
<feature type="domain" description="Histidine kinase" evidence="9">
    <location>
        <begin position="110"/>
        <end position="326"/>
    </location>
</feature>
<sequence length="330" mass="35782">MFKNRTFVLSRVSGLSIRLGFLKQWGGQMTDIATDTGRGEASPAAAGAAVHRDAVRLVREIAQAMECRILSQASSGTRVPQIHATSIPNPWMDQLVHLSRVAALGTLAASIAHELRQPLTSIRVETYAMQRWINRAEPNVAEVAEGIQRIQASAERAEQVIRSLRALMRQEPPSYHSFQLDQAILDVLPLVEVRFHDTDIRLRLHLDAAVPPVHGDRVQVQQIVLNLLLNAIDALGIRPHGTGAKIDLHVGLTEHGLARIEVVDNGVGIDPGKLPHIFDLFVSTKQEGMGIGLAICRMIAEAHGGTIQAASGEGKTAFTVTLPLAQEKGA</sequence>
<evidence type="ECO:0000256" key="2">
    <source>
        <dbReference type="ARBA" id="ARBA00012438"/>
    </source>
</evidence>
<dbReference type="CDD" id="cd00082">
    <property type="entry name" value="HisKA"/>
    <property type="match status" value="1"/>
</dbReference>
<evidence type="ECO:0000313" key="11">
    <source>
        <dbReference type="Proteomes" id="UP000234341"/>
    </source>
</evidence>
<dbReference type="InterPro" id="IPR036097">
    <property type="entry name" value="HisK_dim/P_sf"/>
</dbReference>
<dbReference type="PANTHER" id="PTHR43065">
    <property type="entry name" value="SENSOR HISTIDINE KINASE"/>
    <property type="match status" value="1"/>
</dbReference>
<keyword evidence="6" id="KW-0418">Kinase</keyword>
<dbReference type="PANTHER" id="PTHR43065:SF10">
    <property type="entry name" value="PEROXIDE STRESS-ACTIVATED HISTIDINE KINASE MAK3"/>
    <property type="match status" value="1"/>
</dbReference>
<evidence type="ECO:0000256" key="7">
    <source>
        <dbReference type="ARBA" id="ARBA00022840"/>
    </source>
</evidence>
<dbReference type="AlphaFoldDB" id="A0A2N5CDI3"/>
<dbReference type="SUPFAM" id="SSF47384">
    <property type="entry name" value="Homodimeric domain of signal transducing histidine kinase"/>
    <property type="match status" value="1"/>
</dbReference>
<gene>
    <name evidence="10" type="ORF">CYJ10_11480</name>
</gene>
<dbReference type="Pfam" id="PF02518">
    <property type="entry name" value="HATPase_c"/>
    <property type="match status" value="1"/>
</dbReference>
<evidence type="ECO:0000256" key="3">
    <source>
        <dbReference type="ARBA" id="ARBA00022553"/>
    </source>
</evidence>
<dbReference type="PROSITE" id="PS50109">
    <property type="entry name" value="HIS_KIN"/>
    <property type="match status" value="1"/>
</dbReference>
<name>A0A2N5CDI3_9BURK</name>
<dbReference type="InterPro" id="IPR003661">
    <property type="entry name" value="HisK_dim/P_dom"/>
</dbReference>
<proteinExistence type="predicted"/>
<dbReference type="Gene3D" id="1.10.287.130">
    <property type="match status" value="1"/>
</dbReference>
<accession>A0A2N5CDI3</accession>
<evidence type="ECO:0000259" key="9">
    <source>
        <dbReference type="PROSITE" id="PS50109"/>
    </source>
</evidence>
<keyword evidence="3" id="KW-0597">Phosphoprotein</keyword>
<dbReference type="EC" id="2.7.13.3" evidence="2"/>
<comment type="catalytic activity">
    <reaction evidence="1">
        <text>ATP + protein L-histidine = ADP + protein N-phospho-L-histidine.</text>
        <dbReference type="EC" id="2.7.13.3"/>
    </reaction>
</comment>
<dbReference type="EMBL" id="PJRP01000004">
    <property type="protein sequence ID" value="PLQ00274.1"/>
    <property type="molecule type" value="Genomic_DNA"/>
</dbReference>
<dbReference type="InterPro" id="IPR003594">
    <property type="entry name" value="HATPase_dom"/>
</dbReference>
<protein>
    <recommendedName>
        <fullName evidence="2">histidine kinase</fullName>
        <ecNumber evidence="2">2.7.13.3</ecNumber>
    </recommendedName>
</protein>
<evidence type="ECO:0000256" key="5">
    <source>
        <dbReference type="ARBA" id="ARBA00022741"/>
    </source>
</evidence>
<keyword evidence="4" id="KW-0808">Transferase</keyword>
<evidence type="ECO:0000256" key="4">
    <source>
        <dbReference type="ARBA" id="ARBA00022679"/>
    </source>
</evidence>
<dbReference type="Gene3D" id="3.30.565.10">
    <property type="entry name" value="Histidine kinase-like ATPase, C-terminal domain"/>
    <property type="match status" value="1"/>
</dbReference>
<dbReference type="InterPro" id="IPR005467">
    <property type="entry name" value="His_kinase_dom"/>
</dbReference>
<keyword evidence="5" id="KW-0547">Nucleotide-binding</keyword>
<dbReference type="Pfam" id="PF00512">
    <property type="entry name" value="HisKA"/>
    <property type="match status" value="1"/>
</dbReference>
<dbReference type="GO" id="GO:0000155">
    <property type="term" value="F:phosphorelay sensor kinase activity"/>
    <property type="evidence" value="ECO:0007669"/>
    <property type="project" value="InterPro"/>
</dbReference>
<reference evidence="10 11" key="1">
    <citation type="submission" date="2017-12" db="EMBL/GenBank/DDBJ databases">
        <title>Genome sequence of the active heterotrophic nitrifier-denitrifier, Cupriavidus pauculus UM1.</title>
        <authorList>
            <person name="Putonti C."/>
            <person name="Castignetti D."/>
        </authorList>
    </citation>
    <scope>NUCLEOTIDE SEQUENCE [LARGE SCALE GENOMIC DNA]</scope>
    <source>
        <strain evidence="10 11">UM1</strain>
    </source>
</reference>
<dbReference type="InterPro" id="IPR004358">
    <property type="entry name" value="Sig_transdc_His_kin-like_C"/>
</dbReference>
<comment type="caution">
    <text evidence="10">The sequence shown here is derived from an EMBL/GenBank/DDBJ whole genome shotgun (WGS) entry which is preliminary data.</text>
</comment>
<dbReference type="SUPFAM" id="SSF55874">
    <property type="entry name" value="ATPase domain of HSP90 chaperone/DNA topoisomerase II/histidine kinase"/>
    <property type="match status" value="1"/>
</dbReference>
<evidence type="ECO:0000256" key="8">
    <source>
        <dbReference type="ARBA" id="ARBA00023012"/>
    </source>
</evidence>
<dbReference type="Proteomes" id="UP000234341">
    <property type="component" value="Unassembled WGS sequence"/>
</dbReference>
<evidence type="ECO:0000256" key="6">
    <source>
        <dbReference type="ARBA" id="ARBA00022777"/>
    </source>
</evidence>
<dbReference type="InterPro" id="IPR036890">
    <property type="entry name" value="HATPase_C_sf"/>
</dbReference>
<dbReference type="PRINTS" id="PR00344">
    <property type="entry name" value="BCTRLSENSOR"/>
</dbReference>
<keyword evidence="7" id="KW-0067">ATP-binding</keyword>
<evidence type="ECO:0000313" key="10">
    <source>
        <dbReference type="EMBL" id="PLQ00274.1"/>
    </source>
</evidence>
<dbReference type="SMART" id="SM00387">
    <property type="entry name" value="HATPase_c"/>
    <property type="match status" value="1"/>
</dbReference>